<dbReference type="AlphaFoldDB" id="A0AAX2A5L9"/>
<proteinExistence type="predicted"/>
<evidence type="ECO:0000313" key="4">
    <source>
        <dbReference type="Proteomes" id="UP000289193"/>
    </source>
</evidence>
<keyword evidence="2" id="KW-0812">Transmembrane</keyword>
<evidence type="ECO:0000313" key="3">
    <source>
        <dbReference type="EMBL" id="RXK09050.1"/>
    </source>
</evidence>
<name>A0AAX2A5L9_9BACT</name>
<gene>
    <name evidence="3" type="ORF">CRV05_12285</name>
</gene>
<keyword evidence="2" id="KW-1133">Transmembrane helix</keyword>
<sequence length="103" mass="11770">MSIMAKEYKIQKKKTVATTVSQVTFRILVTIAIIIFAYLIYDKMDFANGGFDFSSADRNKVETKTPEQLKWFDDFKGVENVPSKKQLEEKNEKSGNFLGFGSK</sequence>
<feature type="region of interest" description="Disordered" evidence="1">
    <location>
        <begin position="83"/>
        <end position="103"/>
    </location>
</feature>
<accession>A0AAX2A5L9</accession>
<feature type="transmembrane region" description="Helical" evidence="2">
    <location>
        <begin position="20"/>
        <end position="41"/>
    </location>
</feature>
<protein>
    <submittedName>
        <fullName evidence="3">Uncharacterized protein</fullName>
    </submittedName>
</protein>
<dbReference type="EMBL" id="PDKM01000008">
    <property type="protein sequence ID" value="RXK09050.1"/>
    <property type="molecule type" value="Genomic_DNA"/>
</dbReference>
<evidence type="ECO:0000256" key="2">
    <source>
        <dbReference type="SAM" id="Phobius"/>
    </source>
</evidence>
<reference evidence="3 4" key="1">
    <citation type="submission" date="2017-10" db="EMBL/GenBank/DDBJ databases">
        <title>Genomics of the genus Arcobacter.</title>
        <authorList>
            <person name="Perez-Cataluna A."/>
            <person name="Figueras M.J."/>
        </authorList>
    </citation>
    <scope>NUCLEOTIDE SEQUENCE [LARGE SCALE GENOMIC DNA]</scope>
    <source>
        <strain evidence="3 4">CECT 7835</strain>
    </source>
</reference>
<dbReference type="Proteomes" id="UP000289193">
    <property type="component" value="Unassembled WGS sequence"/>
</dbReference>
<evidence type="ECO:0000256" key="1">
    <source>
        <dbReference type="SAM" id="MobiDB-lite"/>
    </source>
</evidence>
<organism evidence="3 4">
    <name type="scientific">Halarcobacter bivalviorum</name>
    <dbReference type="NCBI Taxonomy" id="663364"/>
    <lineage>
        <taxon>Bacteria</taxon>
        <taxon>Pseudomonadati</taxon>
        <taxon>Campylobacterota</taxon>
        <taxon>Epsilonproteobacteria</taxon>
        <taxon>Campylobacterales</taxon>
        <taxon>Arcobacteraceae</taxon>
        <taxon>Halarcobacter</taxon>
    </lineage>
</organism>
<comment type="caution">
    <text evidence="3">The sequence shown here is derived from an EMBL/GenBank/DDBJ whole genome shotgun (WGS) entry which is preliminary data.</text>
</comment>
<keyword evidence="2" id="KW-0472">Membrane</keyword>
<keyword evidence="4" id="KW-1185">Reference proteome</keyword>